<feature type="region of interest" description="Disordered" evidence="1">
    <location>
        <begin position="291"/>
        <end position="340"/>
    </location>
</feature>
<dbReference type="EMBL" id="LCWV01000025">
    <property type="protein sequence ID" value="PWI66360.1"/>
    <property type="molecule type" value="Genomic_DNA"/>
</dbReference>
<evidence type="ECO:0000313" key="3">
    <source>
        <dbReference type="Proteomes" id="UP000245956"/>
    </source>
</evidence>
<organism evidence="2 3">
    <name type="scientific">Purpureocillium lilacinum</name>
    <name type="common">Paecilomyces lilacinus</name>
    <dbReference type="NCBI Taxonomy" id="33203"/>
    <lineage>
        <taxon>Eukaryota</taxon>
        <taxon>Fungi</taxon>
        <taxon>Dikarya</taxon>
        <taxon>Ascomycota</taxon>
        <taxon>Pezizomycotina</taxon>
        <taxon>Sordariomycetes</taxon>
        <taxon>Hypocreomycetidae</taxon>
        <taxon>Hypocreales</taxon>
        <taxon>Ophiocordycipitaceae</taxon>
        <taxon>Purpureocillium</taxon>
    </lineage>
</organism>
<sequence>MPDPLGSSHHRPLGRRAQLLRVVVATDRSIRQRLYDEMAPANSKANYKTYEAQARMVRAIVAAHPDVKWNYKEIVACYGSDMTDFALNHRFRRYRAQSVIIREARKQGFDMKNMGLPDDLPDAQERVDKTNIAKYFGQSTADGMQFQFRGIKKDAETLRQTVAANGDAASCLNLSTIPSSSAATTPSRSAFTTPTSSRRSGTGTARKRRIDLKQESSDDEGTAAEDSNYSERDQTPSKRTKTVSSSAMMAANANTMATAAGGGLGVTGQKNVTPRRAAQKANVTIASVAAQLQDSESPTPIERTSYHHHTPVQPAAPSVERKSMFGPFGTGNGAGNPGNATAMGHSAAPAYTGGGGGGAPALPAAFSRNGSDVCMTSMARPGGSFTYPAMPYINDDFEDGEY</sequence>
<name>A0A2U3DVS3_PURLI</name>
<protein>
    <submittedName>
        <fullName evidence="2">Uncharacterized protein</fullName>
    </submittedName>
</protein>
<dbReference type="AlphaFoldDB" id="A0A2U3DVS3"/>
<reference evidence="2 3" key="1">
    <citation type="journal article" date="2016" name="Front. Microbiol.">
        <title>Genome and transcriptome sequences reveal the specific parasitism of the nematophagous Purpureocillium lilacinum 36-1.</title>
        <authorList>
            <person name="Xie J."/>
            <person name="Li S."/>
            <person name="Mo C."/>
            <person name="Xiao X."/>
            <person name="Peng D."/>
            <person name="Wang G."/>
            <person name="Xiao Y."/>
        </authorList>
    </citation>
    <scope>NUCLEOTIDE SEQUENCE [LARGE SCALE GENOMIC DNA]</scope>
    <source>
        <strain evidence="2 3">36-1</strain>
    </source>
</reference>
<evidence type="ECO:0000313" key="2">
    <source>
        <dbReference type="EMBL" id="PWI66360.1"/>
    </source>
</evidence>
<feature type="compositionally biased region" description="Low complexity" evidence="1">
    <location>
        <begin position="177"/>
        <end position="204"/>
    </location>
</feature>
<accession>A0A2U3DVS3</accession>
<comment type="caution">
    <text evidence="2">The sequence shown here is derived from an EMBL/GenBank/DDBJ whole genome shotgun (WGS) entry which is preliminary data.</text>
</comment>
<gene>
    <name evidence="2" type="ORF">PCL_05058</name>
</gene>
<feature type="region of interest" description="Disordered" evidence="1">
    <location>
        <begin position="177"/>
        <end position="246"/>
    </location>
</feature>
<dbReference type="Proteomes" id="UP000245956">
    <property type="component" value="Unassembled WGS sequence"/>
</dbReference>
<proteinExistence type="predicted"/>
<evidence type="ECO:0000256" key="1">
    <source>
        <dbReference type="SAM" id="MobiDB-lite"/>
    </source>
</evidence>